<sequence>MSREEEVYAYVHGAMHDASLNKKKRIRFGQKYPEWLSLLRNLLLSVGVHSWMYKEGRNRDFYILETVCKNLHFDFSPSFLHTREEKIAYIRGFFDAEGGIPRTNDEFYIQLVQKNLSKIKMLKNILAELGIESGKIHNPSKRVDADYWRVFISRKSHKDFAAMIGSWHPVKAAIFSERMMI</sequence>
<dbReference type="GO" id="GO:0004519">
    <property type="term" value="F:endonuclease activity"/>
    <property type="evidence" value="ECO:0007669"/>
    <property type="project" value="InterPro"/>
</dbReference>
<name>A0A1F7V827_9BACT</name>
<dbReference type="EMBL" id="MGEP01000046">
    <property type="protein sequence ID" value="OGL86649.1"/>
    <property type="molecule type" value="Genomic_DNA"/>
</dbReference>
<feature type="domain" description="DOD-type homing endonuclease" evidence="1">
    <location>
        <begin position="88"/>
        <end position="131"/>
    </location>
</feature>
<evidence type="ECO:0000259" key="1">
    <source>
        <dbReference type="PROSITE" id="PS50819"/>
    </source>
</evidence>
<dbReference type="PROSITE" id="PS50819">
    <property type="entry name" value="INTEIN_ENDONUCLEASE"/>
    <property type="match status" value="1"/>
</dbReference>
<comment type="caution">
    <text evidence="2">The sequence shown here is derived from an EMBL/GenBank/DDBJ whole genome shotgun (WGS) entry which is preliminary data.</text>
</comment>
<evidence type="ECO:0000313" key="2">
    <source>
        <dbReference type="EMBL" id="OGL86649.1"/>
    </source>
</evidence>
<dbReference type="InterPro" id="IPR004042">
    <property type="entry name" value="Intein_endonuc_central"/>
</dbReference>
<dbReference type="InterPro" id="IPR027434">
    <property type="entry name" value="Homing_endonucl"/>
</dbReference>
<proteinExistence type="predicted"/>
<evidence type="ECO:0000313" key="3">
    <source>
        <dbReference type="Proteomes" id="UP000178723"/>
    </source>
</evidence>
<accession>A0A1F7V827</accession>
<dbReference type="Pfam" id="PF14528">
    <property type="entry name" value="LAGLIDADG_3"/>
    <property type="match status" value="1"/>
</dbReference>
<dbReference type="Proteomes" id="UP000178723">
    <property type="component" value="Unassembled WGS sequence"/>
</dbReference>
<dbReference type="Gene3D" id="3.10.28.10">
    <property type="entry name" value="Homing endonucleases"/>
    <property type="match status" value="2"/>
</dbReference>
<dbReference type="InterPro" id="IPR004860">
    <property type="entry name" value="LAGLIDADG_dom"/>
</dbReference>
<reference evidence="2 3" key="1">
    <citation type="journal article" date="2016" name="Nat. Commun.">
        <title>Thousands of microbial genomes shed light on interconnected biogeochemical processes in an aquifer system.</title>
        <authorList>
            <person name="Anantharaman K."/>
            <person name="Brown C.T."/>
            <person name="Hug L.A."/>
            <person name="Sharon I."/>
            <person name="Castelle C.J."/>
            <person name="Probst A.J."/>
            <person name="Thomas B.C."/>
            <person name="Singh A."/>
            <person name="Wilkins M.J."/>
            <person name="Karaoz U."/>
            <person name="Brodie E.L."/>
            <person name="Williams K.H."/>
            <person name="Hubbard S.S."/>
            <person name="Banfield J.F."/>
        </authorList>
    </citation>
    <scope>NUCLEOTIDE SEQUENCE [LARGE SCALE GENOMIC DNA]</scope>
</reference>
<protein>
    <recommendedName>
        <fullName evidence="1">DOD-type homing endonuclease domain-containing protein</fullName>
    </recommendedName>
</protein>
<organism evidence="2 3">
    <name type="scientific">Candidatus Uhrbacteria bacterium RIFCSPLOWO2_02_FULL_48_12</name>
    <dbReference type="NCBI Taxonomy" id="1802407"/>
    <lineage>
        <taxon>Bacteria</taxon>
        <taxon>Candidatus Uhriibacteriota</taxon>
    </lineage>
</organism>
<gene>
    <name evidence="2" type="ORF">A3I40_01100</name>
</gene>
<dbReference type="SUPFAM" id="SSF55608">
    <property type="entry name" value="Homing endonucleases"/>
    <property type="match status" value="2"/>
</dbReference>
<dbReference type="AlphaFoldDB" id="A0A1F7V827"/>